<evidence type="ECO:0000313" key="3">
    <source>
        <dbReference type="Proteomes" id="UP001151760"/>
    </source>
</evidence>
<keyword evidence="3" id="KW-1185">Reference proteome</keyword>
<dbReference type="InterPro" id="IPR012337">
    <property type="entry name" value="RNaseH-like_sf"/>
</dbReference>
<sequence length="266" mass="29547">MKGWKQKLLSQSGREVLIKAVIQAIPTYAMQCFLLPSSLLNKLTAYVHRFFWGESIEHLLFESAWTRPVWFSSPLSFRPPQSGINIYDCIQSFIDTTHSVPDVSRILSVTTTTCWFIWRSCNNFVFKNVTPSSHNTLAAIYAQLNDHQKFVTHQSISSLTSAATKLDSTSHTSPQWIPPHDSSVKLNCDAAFKNSSAAFGIVARDSAGLLRYVTGNRCRVVSPLHAEIIAVHSACSLVFNHGWFNAIVESDSQIAISLSSLDTSPP</sequence>
<keyword evidence="2" id="KW-0548">Nucleotidyltransferase</keyword>
<dbReference type="PANTHER" id="PTHR47074:SF73">
    <property type="entry name" value="OS04G0448401 PROTEIN"/>
    <property type="match status" value="1"/>
</dbReference>
<dbReference type="Proteomes" id="UP001151760">
    <property type="component" value="Unassembled WGS sequence"/>
</dbReference>
<evidence type="ECO:0000313" key="2">
    <source>
        <dbReference type="EMBL" id="GJS85791.1"/>
    </source>
</evidence>
<evidence type="ECO:0000259" key="1">
    <source>
        <dbReference type="Pfam" id="PF13456"/>
    </source>
</evidence>
<dbReference type="InterPro" id="IPR052929">
    <property type="entry name" value="RNase_H-like_EbsB-rel"/>
</dbReference>
<dbReference type="PANTHER" id="PTHR47074">
    <property type="entry name" value="BNAC02G40300D PROTEIN"/>
    <property type="match status" value="1"/>
</dbReference>
<comment type="caution">
    <text evidence="2">The sequence shown here is derived from an EMBL/GenBank/DDBJ whole genome shotgun (WGS) entry which is preliminary data.</text>
</comment>
<dbReference type="SUPFAM" id="SSF53098">
    <property type="entry name" value="Ribonuclease H-like"/>
    <property type="match status" value="1"/>
</dbReference>
<feature type="domain" description="RNase H type-1" evidence="1">
    <location>
        <begin position="187"/>
        <end position="257"/>
    </location>
</feature>
<gene>
    <name evidence="2" type="ORF">Tco_0752332</name>
</gene>
<reference evidence="2" key="1">
    <citation type="journal article" date="2022" name="Int. J. Mol. Sci.">
        <title>Draft Genome of Tanacetum Coccineum: Genomic Comparison of Closely Related Tanacetum-Family Plants.</title>
        <authorList>
            <person name="Yamashiro T."/>
            <person name="Shiraishi A."/>
            <person name="Nakayama K."/>
            <person name="Satake H."/>
        </authorList>
    </citation>
    <scope>NUCLEOTIDE SEQUENCE</scope>
</reference>
<dbReference type="EMBL" id="BQNB010011077">
    <property type="protein sequence ID" value="GJS85791.1"/>
    <property type="molecule type" value="Genomic_DNA"/>
</dbReference>
<dbReference type="InterPro" id="IPR044730">
    <property type="entry name" value="RNase_H-like_dom_plant"/>
</dbReference>
<dbReference type="Pfam" id="PF13456">
    <property type="entry name" value="RVT_3"/>
    <property type="match status" value="1"/>
</dbReference>
<accession>A0ABQ4Z7S8</accession>
<dbReference type="CDD" id="cd06222">
    <property type="entry name" value="RNase_H_like"/>
    <property type="match status" value="1"/>
</dbReference>
<keyword evidence="2" id="KW-0808">Transferase</keyword>
<name>A0ABQ4Z7S8_9ASTR</name>
<keyword evidence="2" id="KW-0695">RNA-directed DNA polymerase</keyword>
<dbReference type="GO" id="GO:0003964">
    <property type="term" value="F:RNA-directed DNA polymerase activity"/>
    <property type="evidence" value="ECO:0007669"/>
    <property type="project" value="UniProtKB-KW"/>
</dbReference>
<organism evidence="2 3">
    <name type="scientific">Tanacetum coccineum</name>
    <dbReference type="NCBI Taxonomy" id="301880"/>
    <lineage>
        <taxon>Eukaryota</taxon>
        <taxon>Viridiplantae</taxon>
        <taxon>Streptophyta</taxon>
        <taxon>Embryophyta</taxon>
        <taxon>Tracheophyta</taxon>
        <taxon>Spermatophyta</taxon>
        <taxon>Magnoliopsida</taxon>
        <taxon>eudicotyledons</taxon>
        <taxon>Gunneridae</taxon>
        <taxon>Pentapetalae</taxon>
        <taxon>asterids</taxon>
        <taxon>campanulids</taxon>
        <taxon>Asterales</taxon>
        <taxon>Asteraceae</taxon>
        <taxon>Asteroideae</taxon>
        <taxon>Anthemideae</taxon>
        <taxon>Anthemidinae</taxon>
        <taxon>Tanacetum</taxon>
    </lineage>
</organism>
<protein>
    <submittedName>
        <fullName evidence="2">Reverse transcriptase</fullName>
    </submittedName>
</protein>
<dbReference type="InterPro" id="IPR002156">
    <property type="entry name" value="RNaseH_domain"/>
</dbReference>
<proteinExistence type="predicted"/>
<reference evidence="2" key="2">
    <citation type="submission" date="2022-01" db="EMBL/GenBank/DDBJ databases">
        <authorList>
            <person name="Yamashiro T."/>
            <person name="Shiraishi A."/>
            <person name="Satake H."/>
            <person name="Nakayama K."/>
        </authorList>
    </citation>
    <scope>NUCLEOTIDE SEQUENCE</scope>
</reference>